<dbReference type="GO" id="GO:0031262">
    <property type="term" value="C:Ndc80 complex"/>
    <property type="evidence" value="ECO:0007669"/>
    <property type="project" value="InterPro"/>
</dbReference>
<evidence type="ECO:0000256" key="4">
    <source>
        <dbReference type="ARBA" id="ARBA00022618"/>
    </source>
</evidence>
<dbReference type="AlphaFoldDB" id="A0A8D8VRH7"/>
<comment type="subcellular location">
    <subcellularLocation>
        <location evidence="1">Chromosome</location>
        <location evidence="1">Centromere</location>
    </subcellularLocation>
</comment>
<comment type="similarity">
    <text evidence="2">Belongs to the NUF2 family.</text>
</comment>
<evidence type="ECO:0000256" key="3">
    <source>
        <dbReference type="ARBA" id="ARBA00022454"/>
    </source>
</evidence>
<evidence type="ECO:0000256" key="1">
    <source>
        <dbReference type="ARBA" id="ARBA00004584"/>
    </source>
</evidence>
<dbReference type="EMBL" id="HBUF01416338">
    <property type="protein sequence ID" value="CAG6739952.1"/>
    <property type="molecule type" value="Transcribed_RNA"/>
</dbReference>
<dbReference type="EMBL" id="HBUF01211427">
    <property type="protein sequence ID" value="CAG6665699.1"/>
    <property type="molecule type" value="Transcribed_RNA"/>
</dbReference>
<reference evidence="11" key="1">
    <citation type="submission" date="2021-05" db="EMBL/GenBank/DDBJ databases">
        <authorList>
            <person name="Alioto T."/>
            <person name="Alioto T."/>
            <person name="Gomez Garrido J."/>
        </authorList>
    </citation>
    <scope>NUCLEOTIDE SEQUENCE</scope>
</reference>
<keyword evidence="3" id="KW-0158">Chromosome</keyword>
<name>A0A8D8VRH7_9HEMI</name>
<sequence>MAATNAMIQLLEKIEHFFPDEKDMPTMKDLKNPTSAMVYVFLGRALYEFNIIIDTLKIAHYSQTNCSNYNEVYAEVIPYINLYEIYRKIFDTADIKVEFSMADILQPRPNKNVKVLNAVMDFLIFAEQRVTEMTPVFEERRINKMKKEQHENEKQDLKKRINEGMHRAQLNEEKKYKLTKQIEMLKTNLGAKHEMKEEIDNQKAQHIAALKDAEHKLAKSSVLLKEVNEERDKISSRIVDSPQHIISDIENQRKKYNESKQKLDQMGQNIKDVQKQNNNMSSLLVILEQKSKKMKQARELCKTISDLEAKLKEETDSMDSLERAHKEMEKRQAGVMKKNETLEENEKEMYDINEEAVQNLKQKLTEKKETLKSQTKCTEESLSTMKRLEAELEDHVEEHNKLKEQCNQVMRLLVTKCDELSDKRKELSLKFINLSTKCKK</sequence>
<dbReference type="Pfam" id="PF03800">
    <property type="entry name" value="Nuf2"/>
    <property type="match status" value="1"/>
</dbReference>
<keyword evidence="5" id="KW-0498">Mitosis</keyword>
<dbReference type="EMBL" id="HBUF01078134">
    <property type="protein sequence ID" value="CAG6631894.1"/>
    <property type="molecule type" value="Transcribed_RNA"/>
</dbReference>
<protein>
    <recommendedName>
        <fullName evidence="10">Kinetochore protein Nuf2 N-terminal domain-containing protein</fullName>
    </recommendedName>
</protein>
<feature type="coiled-coil region" evidence="9">
    <location>
        <begin position="196"/>
        <end position="412"/>
    </location>
</feature>
<keyword evidence="8" id="KW-0137">Centromere</keyword>
<dbReference type="InterPro" id="IPR038275">
    <property type="entry name" value="Nuf2_N_sf"/>
</dbReference>
<proteinExistence type="inferred from homology"/>
<evidence type="ECO:0000256" key="5">
    <source>
        <dbReference type="ARBA" id="ARBA00022776"/>
    </source>
</evidence>
<evidence type="ECO:0000259" key="10">
    <source>
        <dbReference type="Pfam" id="PF03800"/>
    </source>
</evidence>
<dbReference type="InterPro" id="IPR005549">
    <property type="entry name" value="Kinetochore_Nuf2_N"/>
</dbReference>
<evidence type="ECO:0000313" key="11">
    <source>
        <dbReference type="EMBL" id="CAG6631893.1"/>
    </source>
</evidence>
<organism evidence="11">
    <name type="scientific">Cacopsylla melanoneura</name>
    <dbReference type="NCBI Taxonomy" id="428564"/>
    <lineage>
        <taxon>Eukaryota</taxon>
        <taxon>Metazoa</taxon>
        <taxon>Ecdysozoa</taxon>
        <taxon>Arthropoda</taxon>
        <taxon>Hexapoda</taxon>
        <taxon>Insecta</taxon>
        <taxon>Pterygota</taxon>
        <taxon>Neoptera</taxon>
        <taxon>Paraneoptera</taxon>
        <taxon>Hemiptera</taxon>
        <taxon>Sternorrhyncha</taxon>
        <taxon>Psylloidea</taxon>
        <taxon>Psyllidae</taxon>
        <taxon>Psyllinae</taxon>
        <taxon>Cacopsylla</taxon>
    </lineage>
</organism>
<evidence type="ECO:0000256" key="7">
    <source>
        <dbReference type="ARBA" id="ARBA00023306"/>
    </source>
</evidence>
<dbReference type="EMBL" id="HBUF01416339">
    <property type="protein sequence ID" value="CAG6739953.1"/>
    <property type="molecule type" value="Transcribed_RNA"/>
</dbReference>
<evidence type="ECO:0000256" key="8">
    <source>
        <dbReference type="ARBA" id="ARBA00023328"/>
    </source>
</evidence>
<evidence type="ECO:0000256" key="9">
    <source>
        <dbReference type="SAM" id="Coils"/>
    </source>
</evidence>
<keyword evidence="7" id="KW-0131">Cell cycle</keyword>
<dbReference type="GO" id="GO:0051301">
    <property type="term" value="P:cell division"/>
    <property type="evidence" value="ECO:0007669"/>
    <property type="project" value="UniProtKB-KW"/>
</dbReference>
<evidence type="ECO:0000256" key="2">
    <source>
        <dbReference type="ARBA" id="ARBA00005498"/>
    </source>
</evidence>
<keyword evidence="6 9" id="KW-0175">Coiled coil</keyword>
<dbReference type="EMBL" id="HBUF01211426">
    <property type="protein sequence ID" value="CAG6665698.1"/>
    <property type="molecule type" value="Transcribed_RNA"/>
</dbReference>
<dbReference type="EMBL" id="HBUF01416337">
    <property type="protein sequence ID" value="CAG6739951.1"/>
    <property type="molecule type" value="Transcribed_RNA"/>
</dbReference>
<accession>A0A8D8VRH7</accession>
<dbReference type="EMBL" id="HBUF01078133">
    <property type="protein sequence ID" value="CAG6631893.1"/>
    <property type="molecule type" value="Transcribed_RNA"/>
</dbReference>
<evidence type="ECO:0000256" key="6">
    <source>
        <dbReference type="ARBA" id="ARBA00023054"/>
    </source>
</evidence>
<dbReference type="Gene3D" id="1.10.418.60">
    <property type="entry name" value="Ncd80 complex, Nuf2 subunit"/>
    <property type="match status" value="1"/>
</dbReference>
<keyword evidence="4" id="KW-0132">Cell division</keyword>
<feature type="coiled-coil region" evidence="9">
    <location>
        <begin position="140"/>
        <end position="167"/>
    </location>
</feature>
<feature type="domain" description="Kinetochore protein Nuf2 N-terminal" evidence="10">
    <location>
        <begin position="26"/>
        <end position="139"/>
    </location>
</feature>